<protein>
    <submittedName>
        <fullName evidence="2">Uncharacterized protein</fullName>
    </submittedName>
</protein>
<feature type="region of interest" description="Disordered" evidence="1">
    <location>
        <begin position="252"/>
        <end position="278"/>
    </location>
</feature>
<dbReference type="EMBL" id="LWDF02001222">
    <property type="protein sequence ID" value="KAE8239815.1"/>
    <property type="molecule type" value="Genomic_DNA"/>
</dbReference>
<dbReference type="GO" id="GO:0016192">
    <property type="term" value="P:vesicle-mediated transport"/>
    <property type="evidence" value="ECO:0007669"/>
    <property type="project" value="InterPro"/>
</dbReference>
<gene>
    <name evidence="2" type="ORF">A4X13_0g8057</name>
</gene>
<evidence type="ECO:0000256" key="1">
    <source>
        <dbReference type="SAM" id="MobiDB-lite"/>
    </source>
</evidence>
<comment type="caution">
    <text evidence="2">The sequence shown here is derived from an EMBL/GenBank/DDBJ whole genome shotgun (WGS) entry which is preliminary data.</text>
</comment>
<dbReference type="GO" id="GO:0035658">
    <property type="term" value="C:Mon1-Ccz1 complex"/>
    <property type="evidence" value="ECO:0007669"/>
    <property type="project" value="InterPro"/>
</dbReference>
<accession>A0A177TB44</accession>
<feature type="compositionally biased region" description="Low complexity" evidence="1">
    <location>
        <begin position="362"/>
        <end position="376"/>
    </location>
</feature>
<sequence length="376" mass="40500">MLNFRLSWPAGLRSSSPASTSAGDTTTTTTTTPATGRQTAIPAGSFPLASSSSSSSIRSITRKDKAHKATGVPASVRYFAIFDPRPPPSKKNKGKERAQDNDEEEQEEQQPSTTVLFYSSPSEPTTTQTTIQRKLGLASAIVHFSSELNNVASSTTTTTTPSSLWPSADTQNKDLPRWSVTASKTRTLTLRVRPFVYLHVVVDLPRLPRQIKPAATLGKDGKGAAVKWEYVSNGVADEAVFEAMAQAWTSFVDRNGERPTHSEPTTNDGEVDDDDEEEKYHRALEKFFMPWVLTWDLPSSSFPNQPKLSSTSTTGTIRNNPTTTKAPSSSLRKSITAAVVGTRSSSSRPSSIHSTKESSRPSSSSASTAALTAALG</sequence>
<feature type="region of interest" description="Disordered" evidence="1">
    <location>
        <begin position="1"/>
        <end position="126"/>
    </location>
</feature>
<organism evidence="2 3">
    <name type="scientific">Tilletia indica</name>
    <dbReference type="NCBI Taxonomy" id="43049"/>
    <lineage>
        <taxon>Eukaryota</taxon>
        <taxon>Fungi</taxon>
        <taxon>Dikarya</taxon>
        <taxon>Basidiomycota</taxon>
        <taxon>Ustilaginomycotina</taxon>
        <taxon>Exobasidiomycetes</taxon>
        <taxon>Tilletiales</taxon>
        <taxon>Tilletiaceae</taxon>
        <taxon>Tilletia</taxon>
    </lineage>
</organism>
<proteinExistence type="predicted"/>
<feature type="compositionally biased region" description="Low complexity" evidence="1">
    <location>
        <begin position="311"/>
        <end position="324"/>
    </location>
</feature>
<reference evidence="2" key="1">
    <citation type="submission" date="2016-04" db="EMBL/GenBank/DDBJ databases">
        <authorList>
            <person name="Nguyen H.D."/>
            <person name="Samba Siva P."/>
            <person name="Cullis J."/>
            <person name="Levesque C.A."/>
            <person name="Hambleton S."/>
        </authorList>
    </citation>
    <scope>NUCLEOTIDE SEQUENCE</scope>
    <source>
        <strain evidence="2">DAOMC 236416</strain>
    </source>
</reference>
<dbReference type="AlphaFoldDB" id="A0A177TB44"/>
<evidence type="ECO:0000313" key="2">
    <source>
        <dbReference type="EMBL" id="KAE8239815.1"/>
    </source>
</evidence>
<dbReference type="InterPro" id="IPR013176">
    <property type="entry name" value="Ccz1"/>
</dbReference>
<feature type="compositionally biased region" description="Polar residues" evidence="1">
    <location>
        <begin position="111"/>
        <end position="124"/>
    </location>
</feature>
<evidence type="ECO:0000313" key="3">
    <source>
        <dbReference type="Proteomes" id="UP000077521"/>
    </source>
</evidence>
<feature type="compositionally biased region" description="Low complexity" evidence="1">
    <location>
        <begin position="344"/>
        <end position="353"/>
    </location>
</feature>
<name>A0A177TB44_9BASI</name>
<dbReference type="PANTHER" id="PTHR13056">
    <property type="entry name" value="VACUOLAR FUSION PROTEIN CCZ1 HOMOLOG-RELATED"/>
    <property type="match status" value="1"/>
</dbReference>
<keyword evidence="3" id="KW-1185">Reference proteome</keyword>
<dbReference type="Proteomes" id="UP000077521">
    <property type="component" value="Unassembled WGS sequence"/>
</dbReference>
<reference evidence="2" key="2">
    <citation type="journal article" date="2019" name="IMA Fungus">
        <title>Genome sequencing and comparison of five Tilletia species to identify candidate genes for the detection of regulated species infecting wheat.</title>
        <authorList>
            <person name="Nguyen H.D.T."/>
            <person name="Sultana T."/>
            <person name="Kesanakurti P."/>
            <person name="Hambleton S."/>
        </authorList>
    </citation>
    <scope>NUCLEOTIDE SEQUENCE</scope>
    <source>
        <strain evidence="2">DAOMC 236416</strain>
    </source>
</reference>
<feature type="region of interest" description="Disordered" evidence="1">
    <location>
        <begin position="302"/>
        <end position="376"/>
    </location>
</feature>
<dbReference type="PANTHER" id="PTHR13056:SF0">
    <property type="entry name" value="VACUOLAR FUSION PROTEIN CCZ1 HOMOLOG-RELATED"/>
    <property type="match status" value="1"/>
</dbReference>
<feature type="compositionally biased region" description="Low complexity" evidence="1">
    <location>
        <begin position="14"/>
        <end position="36"/>
    </location>
</feature>